<feature type="region of interest" description="Disordered" evidence="9">
    <location>
        <begin position="91"/>
        <end position="125"/>
    </location>
</feature>
<dbReference type="InterPro" id="IPR004087">
    <property type="entry name" value="KH_dom"/>
</dbReference>
<dbReference type="SMART" id="SM00360">
    <property type="entry name" value="RRM"/>
    <property type="match status" value="1"/>
</dbReference>
<evidence type="ECO:0000256" key="6">
    <source>
        <dbReference type="ARBA" id="ARBA00022816"/>
    </source>
</evidence>
<dbReference type="STRING" id="10181.G5BT98"/>
<keyword evidence="5" id="KW-0677">Repeat</keyword>
<comment type="subcellular location">
    <subcellularLocation>
        <location evidence="1">Cytoplasm</location>
        <location evidence="1">P-body</location>
    </subcellularLocation>
    <subcellularLocation>
        <location evidence="2">Cytoplasm</location>
        <location evidence="2">Stress granule</location>
    </subcellularLocation>
</comment>
<dbReference type="GO" id="GO:0006417">
    <property type="term" value="P:regulation of translation"/>
    <property type="evidence" value="ECO:0007669"/>
    <property type="project" value="UniProtKB-KW"/>
</dbReference>
<dbReference type="GO" id="GO:0051028">
    <property type="term" value="P:mRNA transport"/>
    <property type="evidence" value="ECO:0007669"/>
    <property type="project" value="UniProtKB-KW"/>
</dbReference>
<evidence type="ECO:0000256" key="5">
    <source>
        <dbReference type="ARBA" id="ARBA00022737"/>
    </source>
</evidence>
<evidence type="ECO:0000256" key="4">
    <source>
        <dbReference type="ARBA" id="ARBA00022448"/>
    </source>
</evidence>
<dbReference type="InterPro" id="IPR000504">
    <property type="entry name" value="RRM_dom"/>
</dbReference>
<reference evidence="11 12" key="1">
    <citation type="journal article" date="2011" name="Nature">
        <title>Genome sequencing reveals insights into physiology and longevity of the naked mole rat.</title>
        <authorList>
            <person name="Kim E.B."/>
            <person name="Fang X."/>
            <person name="Fushan A.A."/>
            <person name="Huang Z."/>
            <person name="Lobanov A.V."/>
            <person name="Han L."/>
            <person name="Marino S.M."/>
            <person name="Sun X."/>
            <person name="Turanov A.A."/>
            <person name="Yang P."/>
            <person name="Yim S.H."/>
            <person name="Zhao X."/>
            <person name="Kasaikina M.V."/>
            <person name="Stoletzki N."/>
            <person name="Peng C."/>
            <person name="Polak P."/>
            <person name="Xiong Z."/>
            <person name="Kiezun A."/>
            <person name="Zhu Y."/>
            <person name="Chen Y."/>
            <person name="Kryukov G.V."/>
            <person name="Zhang Q."/>
            <person name="Peshkin L."/>
            <person name="Yang L."/>
            <person name="Bronson R.T."/>
            <person name="Buffenstein R."/>
            <person name="Wang B."/>
            <person name="Han C."/>
            <person name="Li Q."/>
            <person name="Chen L."/>
            <person name="Zhao W."/>
            <person name="Sunyaev S.R."/>
            <person name="Park T.J."/>
            <person name="Zhang G."/>
            <person name="Wang J."/>
            <person name="Gladyshev V.N."/>
        </authorList>
    </citation>
    <scope>NUCLEOTIDE SEQUENCE [LARGE SCALE GENOMIC DNA]</scope>
</reference>
<dbReference type="InterPro" id="IPR012677">
    <property type="entry name" value="Nucleotide-bd_a/b_plait_sf"/>
</dbReference>
<dbReference type="FunFam" id="3.30.310.210:FF:000001">
    <property type="entry name" value="insulin-like growth factor 2 mRNA-binding protein 1 isoform X1"/>
    <property type="match status" value="1"/>
</dbReference>
<comment type="similarity">
    <text evidence="3">Belongs to the RRM IMP/VICKZ family.</text>
</comment>
<evidence type="ECO:0000256" key="7">
    <source>
        <dbReference type="ARBA" id="ARBA00022845"/>
    </source>
</evidence>
<evidence type="ECO:0000256" key="1">
    <source>
        <dbReference type="ARBA" id="ARBA00004201"/>
    </source>
</evidence>
<evidence type="ECO:0000256" key="3">
    <source>
        <dbReference type="ARBA" id="ARBA00009094"/>
    </source>
</evidence>
<dbReference type="SUPFAM" id="SSF54791">
    <property type="entry name" value="Eukaryotic type KH-domain (KH-domain type I)"/>
    <property type="match status" value="3"/>
</dbReference>
<dbReference type="GO" id="GO:0003730">
    <property type="term" value="F:mRNA 3'-UTR binding"/>
    <property type="evidence" value="ECO:0007669"/>
    <property type="project" value="UniProtKB-ARBA"/>
</dbReference>
<dbReference type="FunCoup" id="G5BT98">
    <property type="interactions" value="1755"/>
</dbReference>
<dbReference type="CDD" id="cd22491">
    <property type="entry name" value="KH-I_IGF2BP2_rpt1"/>
    <property type="match status" value="1"/>
</dbReference>
<dbReference type="PROSITE" id="PS50102">
    <property type="entry name" value="RRM"/>
    <property type="match status" value="1"/>
</dbReference>
<dbReference type="EMBL" id="JH171743">
    <property type="protein sequence ID" value="EHB12520.1"/>
    <property type="molecule type" value="Genomic_DNA"/>
</dbReference>
<dbReference type="SMART" id="SM00322">
    <property type="entry name" value="KH"/>
    <property type="match status" value="3"/>
</dbReference>
<dbReference type="Gene3D" id="3.30.310.210">
    <property type="match status" value="1"/>
</dbReference>
<accession>G5BT98</accession>
<dbReference type="Gene3D" id="3.30.70.330">
    <property type="match status" value="1"/>
</dbReference>
<dbReference type="PROSITE" id="PS50084">
    <property type="entry name" value="KH_TYPE_1"/>
    <property type="match status" value="3"/>
</dbReference>
<keyword evidence="7" id="KW-0810">Translation regulation</keyword>
<dbReference type="InParanoid" id="G5BT98"/>
<evidence type="ECO:0000256" key="8">
    <source>
        <dbReference type="PROSITE-ProRule" id="PRU00176"/>
    </source>
</evidence>
<keyword evidence="8" id="KW-0694">RNA-binding</keyword>
<keyword evidence="4" id="KW-0813">Transport</keyword>
<name>G5BT98_HETGA</name>
<evidence type="ECO:0000313" key="11">
    <source>
        <dbReference type="EMBL" id="EHB12520.1"/>
    </source>
</evidence>
<proteinExistence type="inferred from homology"/>
<dbReference type="FunFam" id="3.30.1370.10:FF:000027">
    <property type="entry name" value="insulin-like growth factor 2 mRNA-binding protein 3 isoform X1"/>
    <property type="match status" value="1"/>
</dbReference>
<dbReference type="AlphaFoldDB" id="G5BT98"/>
<dbReference type="Pfam" id="PF00013">
    <property type="entry name" value="KH_1"/>
    <property type="match status" value="3"/>
</dbReference>
<evidence type="ECO:0000256" key="2">
    <source>
        <dbReference type="ARBA" id="ARBA00004210"/>
    </source>
</evidence>
<dbReference type="InterPro" id="IPR004088">
    <property type="entry name" value="KH_dom_type_1"/>
</dbReference>
<evidence type="ECO:0000259" key="10">
    <source>
        <dbReference type="PROSITE" id="PS50102"/>
    </source>
</evidence>
<evidence type="ECO:0000256" key="9">
    <source>
        <dbReference type="SAM" id="MobiDB-lite"/>
    </source>
</evidence>
<dbReference type="CDD" id="cd22497">
    <property type="entry name" value="KH-I_IGF2BP2_rpt3"/>
    <property type="match status" value="1"/>
</dbReference>
<dbReference type="Gene3D" id="3.30.1370.10">
    <property type="entry name" value="K Homology domain, type 1"/>
    <property type="match status" value="1"/>
</dbReference>
<feature type="compositionally biased region" description="Basic and acidic residues" evidence="9">
    <location>
        <begin position="106"/>
        <end position="115"/>
    </location>
</feature>
<dbReference type="Proteomes" id="UP000006813">
    <property type="component" value="Unassembled WGS sequence"/>
</dbReference>
<gene>
    <name evidence="11" type="ORF">GW7_17213</name>
</gene>
<keyword evidence="6" id="KW-0509">mRNA transport</keyword>
<dbReference type="Pfam" id="PF00076">
    <property type="entry name" value="RRM_1"/>
    <property type="match status" value="1"/>
</dbReference>
<organism evidence="11 12">
    <name type="scientific">Heterocephalus glaber</name>
    <name type="common">Naked mole rat</name>
    <dbReference type="NCBI Taxonomy" id="10181"/>
    <lineage>
        <taxon>Eukaryota</taxon>
        <taxon>Metazoa</taxon>
        <taxon>Chordata</taxon>
        <taxon>Craniata</taxon>
        <taxon>Vertebrata</taxon>
        <taxon>Euteleostomi</taxon>
        <taxon>Mammalia</taxon>
        <taxon>Eutheria</taxon>
        <taxon>Euarchontoglires</taxon>
        <taxon>Glires</taxon>
        <taxon>Rodentia</taxon>
        <taxon>Hystricomorpha</taxon>
        <taxon>Bathyergidae</taxon>
        <taxon>Heterocephalus</taxon>
    </lineage>
</organism>
<dbReference type="GO" id="GO:0010494">
    <property type="term" value="C:cytoplasmic stress granule"/>
    <property type="evidence" value="ECO:0007669"/>
    <property type="project" value="UniProtKB-SubCell"/>
</dbReference>
<dbReference type="PANTHER" id="PTHR10288">
    <property type="entry name" value="KH DOMAIN CONTAINING RNA BINDING PROTEIN"/>
    <property type="match status" value="1"/>
</dbReference>
<dbReference type="SUPFAM" id="SSF54928">
    <property type="entry name" value="RNA-binding domain, RBD"/>
    <property type="match status" value="1"/>
</dbReference>
<feature type="domain" description="RRM" evidence="10">
    <location>
        <begin position="17"/>
        <end position="92"/>
    </location>
</feature>
<dbReference type="InterPro" id="IPR036612">
    <property type="entry name" value="KH_dom_type_1_sf"/>
</dbReference>
<sequence>MFRRKCYRVWFYLYRSRKIQIRNIPPHLQWEVLDGLLAQYGTVENVEQVNTDTETAVVNVTYATREEAKIATEKLSGHQFENHSFKISYIPDEEVSSPSPPQGAQRGDHSSREQGHAPGGSSQARQIDFPLRILVPTQFVGAIIGKEGLTIKNITKKTQSRVDIHRKENSGAAEKPVTIHATPEGTSEACRMILEIMQKEADETKLLQDLSIYNPERTITVKGPVEACASAEVEIMKKLREAFENDMLAVNQQASLIPGLNLSALGIFSTGLSMLPPPAGPRGAPPAAPYHPFATHSGYFSSLYPHHQFSPFPHHHSYPEQEIVNLFIPTQAVGAIIGKKGAHIKQLARFAGASIKIAPAEGPDVSERMVIITGPPEAQFKAQGRIFGKLKEENFFNPKEEVKLEAHIRVPSSTAGRVIGKGGKTVNELQNLTSAEVIVPRDQTPDENEEVIVRIIGHFFASQTAQRKIREIVQQVKQQEQKYPQGVASQRSK</sequence>
<protein>
    <submittedName>
        <fullName evidence="11">Insulin-like growth factor 2 mRNA-binding protein 2</fullName>
    </submittedName>
</protein>
<dbReference type="CDD" id="cd22500">
    <property type="entry name" value="KH-I_IGF2BP2_rpt4"/>
    <property type="match status" value="1"/>
</dbReference>
<dbReference type="CDD" id="cd12629">
    <property type="entry name" value="RRM2_IGF2BP2"/>
    <property type="match status" value="1"/>
</dbReference>
<evidence type="ECO:0000313" key="12">
    <source>
        <dbReference type="Proteomes" id="UP000006813"/>
    </source>
</evidence>
<dbReference type="InterPro" id="IPR035979">
    <property type="entry name" value="RBD_domain_sf"/>
</dbReference>
<dbReference type="GO" id="GO:0000932">
    <property type="term" value="C:P-body"/>
    <property type="evidence" value="ECO:0007669"/>
    <property type="project" value="UniProtKB-SubCell"/>
</dbReference>